<name>A0A6P8IVT7_ACTTE</name>
<dbReference type="AlphaFoldDB" id="A0A6P8IVT7"/>
<evidence type="ECO:0000256" key="4">
    <source>
        <dbReference type="ARBA" id="ARBA00022737"/>
    </source>
</evidence>
<evidence type="ECO:0000256" key="3">
    <source>
        <dbReference type="ARBA" id="ARBA00022729"/>
    </source>
</evidence>
<evidence type="ECO:0000256" key="9">
    <source>
        <dbReference type="PROSITE-ProRule" id="PRU00196"/>
    </source>
</evidence>
<dbReference type="FunFam" id="3.10.250.10:FF:000016">
    <property type="entry name" value="Scavenger receptor cysteine-rich protein type 12"/>
    <property type="match status" value="2"/>
</dbReference>
<keyword evidence="11" id="KW-1185">Reference proteome</keyword>
<proteinExistence type="predicted"/>
<feature type="disulfide bond" evidence="9">
    <location>
        <begin position="449"/>
        <end position="459"/>
    </location>
</feature>
<feature type="disulfide bond" evidence="9">
    <location>
        <begin position="97"/>
        <end position="107"/>
    </location>
</feature>
<accession>A0A6P8IVT7</accession>
<evidence type="ECO:0000256" key="1">
    <source>
        <dbReference type="ARBA" id="ARBA00004167"/>
    </source>
</evidence>
<keyword evidence="4" id="KW-0677">Repeat</keyword>
<evidence type="ECO:0000259" key="10">
    <source>
        <dbReference type="PROSITE" id="PS50287"/>
    </source>
</evidence>
<feature type="domain" description="SRCR" evidence="10">
    <location>
        <begin position="371"/>
        <end position="483"/>
    </location>
</feature>
<evidence type="ECO:0000256" key="5">
    <source>
        <dbReference type="ARBA" id="ARBA00022989"/>
    </source>
</evidence>
<feature type="domain" description="SRCR" evidence="10">
    <location>
        <begin position="272"/>
        <end position="352"/>
    </location>
</feature>
<dbReference type="PANTHER" id="PTHR19331:SF465">
    <property type="entry name" value="EGG PEPTIDE SPERACT RECEPTOR"/>
    <property type="match status" value="1"/>
</dbReference>
<keyword evidence="7 9" id="KW-1015">Disulfide bond</keyword>
<dbReference type="PRINTS" id="PR00258">
    <property type="entry name" value="SPERACTRCPTR"/>
</dbReference>
<protein>
    <submittedName>
        <fullName evidence="12">Deleted in malignant brain tumors 1 protein-like</fullName>
    </submittedName>
</protein>
<dbReference type="InterPro" id="IPR036772">
    <property type="entry name" value="SRCR-like_dom_sf"/>
</dbReference>
<dbReference type="Proteomes" id="UP000515163">
    <property type="component" value="Unplaced"/>
</dbReference>
<comment type="caution">
    <text evidence="9">Lacks conserved residue(s) required for the propagation of feature annotation.</text>
</comment>
<dbReference type="GeneID" id="116304593"/>
<dbReference type="PROSITE" id="PS50287">
    <property type="entry name" value="SRCR_2"/>
    <property type="match status" value="4"/>
</dbReference>
<evidence type="ECO:0000256" key="2">
    <source>
        <dbReference type="ARBA" id="ARBA00022692"/>
    </source>
</evidence>
<comment type="subcellular location">
    <subcellularLocation>
        <location evidence="1">Membrane</location>
        <topology evidence="1">Single-pass membrane protein</topology>
    </subcellularLocation>
</comment>
<dbReference type="SUPFAM" id="SSF56487">
    <property type="entry name" value="SRCR-like"/>
    <property type="match status" value="4"/>
</dbReference>
<dbReference type="InterPro" id="IPR001190">
    <property type="entry name" value="SRCR"/>
</dbReference>
<feature type="domain" description="SRCR" evidence="10">
    <location>
        <begin position="133"/>
        <end position="214"/>
    </location>
</feature>
<dbReference type="Gene3D" id="3.10.250.10">
    <property type="entry name" value="SRCR-like domain"/>
    <property type="match status" value="4"/>
</dbReference>
<dbReference type="GO" id="GO:0016020">
    <property type="term" value="C:membrane"/>
    <property type="evidence" value="ECO:0007669"/>
    <property type="project" value="UniProtKB-SubCell"/>
</dbReference>
<sequence length="485" mass="53159">MPNAEVEKNNYIRKLEKENGNGLFQLQSIRSLIKDLGVGGIIQVYHSGQWGTVCDYYDYFDMRDAKVACRQLGYSKTVGYWQNGRGTGKVWLQYMQCTGSESSLGSCTHNGWGSVSSSCNGHTYDVGVVLCQGTVCHYGYTWDINEEVKVACRQLGFTKAIGPLYFGQGTGKIWLNGMGCTGSEASLGSCSHRGWGSVGSHCNSHTYDVGVVTIFKKGESTNCFTQLDFGGDAAWKTHETATKEISSTRFNRKINVSAALYKSTTVVNGEHGQWGTVCEGYFDMNDAKVACRQLGFSKTVGYWYFGRGTGKVWLNNMQCTGSESSLGSCSHNGWGSVASYCNSHTYDGVSVDMLGLTVKYMKVVGTFTMLVFFFSSSEALLSNFQIKFQIGYRNIKFSVGEGTVCHYGYTWDINEEVKVACGQFGFAKAIGPWYFGQGTGEIWLNSMGCTGSESSLGSCSHRGWETLTPTATVTRMMLVLGCVVF</sequence>
<organism evidence="11 12">
    <name type="scientific">Actinia tenebrosa</name>
    <name type="common">Australian red waratah sea anemone</name>
    <dbReference type="NCBI Taxonomy" id="6105"/>
    <lineage>
        <taxon>Eukaryota</taxon>
        <taxon>Metazoa</taxon>
        <taxon>Cnidaria</taxon>
        <taxon>Anthozoa</taxon>
        <taxon>Hexacorallia</taxon>
        <taxon>Actiniaria</taxon>
        <taxon>Actiniidae</taxon>
        <taxon>Actinia</taxon>
    </lineage>
</organism>
<feature type="disulfide bond" evidence="9">
    <location>
        <begin position="421"/>
        <end position="482"/>
    </location>
</feature>
<keyword evidence="3" id="KW-0732">Signal</keyword>
<dbReference type="PANTHER" id="PTHR19331">
    <property type="entry name" value="SCAVENGER RECEPTOR DOMAIN-CONTAINING"/>
    <property type="match status" value="1"/>
</dbReference>
<dbReference type="InParanoid" id="A0A6P8IVT7"/>
<dbReference type="OrthoDB" id="536948at2759"/>
<evidence type="ECO:0000313" key="12">
    <source>
        <dbReference type="RefSeq" id="XP_031570215.1"/>
    </source>
</evidence>
<evidence type="ECO:0000256" key="6">
    <source>
        <dbReference type="ARBA" id="ARBA00023136"/>
    </source>
</evidence>
<dbReference type="SMART" id="SM00202">
    <property type="entry name" value="SR"/>
    <property type="match status" value="4"/>
</dbReference>
<evidence type="ECO:0000256" key="8">
    <source>
        <dbReference type="ARBA" id="ARBA00023180"/>
    </source>
</evidence>
<feature type="disulfide bond" evidence="9">
    <location>
        <begin position="180"/>
        <end position="190"/>
    </location>
</feature>
<dbReference type="KEGG" id="aten:116304593"/>
<keyword evidence="2" id="KW-0812">Transmembrane</keyword>
<keyword evidence="5" id="KW-1133">Transmembrane helix</keyword>
<dbReference type="Pfam" id="PF00530">
    <property type="entry name" value="SRCR"/>
    <property type="match status" value="4"/>
</dbReference>
<keyword evidence="6" id="KW-0472">Membrane</keyword>
<keyword evidence="8" id="KW-0325">Glycoprotein</keyword>
<feature type="domain" description="SRCR" evidence="10">
    <location>
        <begin position="29"/>
        <end position="131"/>
    </location>
</feature>
<gene>
    <name evidence="12" type="primary">LOC116304593</name>
</gene>
<feature type="disulfide bond" evidence="9">
    <location>
        <begin position="319"/>
        <end position="329"/>
    </location>
</feature>
<reference evidence="12" key="1">
    <citation type="submission" date="2025-08" db="UniProtKB">
        <authorList>
            <consortium name="RefSeq"/>
        </authorList>
    </citation>
    <scope>IDENTIFICATION</scope>
    <source>
        <tissue evidence="12">Tentacle</tissue>
    </source>
</reference>
<dbReference type="RefSeq" id="XP_031570215.1">
    <property type="nucleotide sequence ID" value="XM_031714355.1"/>
</dbReference>
<evidence type="ECO:0000313" key="11">
    <source>
        <dbReference type="Proteomes" id="UP000515163"/>
    </source>
</evidence>
<evidence type="ECO:0000256" key="7">
    <source>
        <dbReference type="ARBA" id="ARBA00023157"/>
    </source>
</evidence>